<accession>A0ABQ3MS11</accession>
<organism evidence="2 3">
    <name type="scientific">Lentzea cavernae</name>
    <dbReference type="NCBI Taxonomy" id="2020703"/>
    <lineage>
        <taxon>Bacteria</taxon>
        <taxon>Bacillati</taxon>
        <taxon>Actinomycetota</taxon>
        <taxon>Actinomycetes</taxon>
        <taxon>Pseudonocardiales</taxon>
        <taxon>Pseudonocardiaceae</taxon>
        <taxon>Lentzea</taxon>
    </lineage>
</organism>
<feature type="domain" description="RCK C-terminal" evidence="1">
    <location>
        <begin position="130"/>
        <end position="211"/>
    </location>
</feature>
<dbReference type="SUPFAM" id="SSF116726">
    <property type="entry name" value="TrkA C-terminal domain-like"/>
    <property type="match status" value="1"/>
</dbReference>
<evidence type="ECO:0000259" key="1">
    <source>
        <dbReference type="PROSITE" id="PS51202"/>
    </source>
</evidence>
<dbReference type="PROSITE" id="PS51202">
    <property type="entry name" value="RCK_C"/>
    <property type="match status" value="1"/>
</dbReference>
<dbReference type="InterPro" id="IPR050144">
    <property type="entry name" value="AAE_transporter"/>
</dbReference>
<dbReference type="Gene3D" id="3.30.70.1450">
    <property type="entry name" value="Regulator of K+ conductance, C-terminal domain"/>
    <property type="match status" value="1"/>
</dbReference>
<sequence>MLHGQQRAVRGSRERADHLAGLGELVDVRARHALAHHPAPPHGANSLRHPRIMICVNVEITPLPGIGTRQDFTIRAGRRVGVITYRDGKFELIVSKANDPDSCSASIPLSPEEANTLAGLLGAPQLVAHLREETRDIAGITTRQLPVTAFANHTLGETALRTRTSVSIVAVVRSGNAHPSPGPDFIFENGDLAVVVGTAEGLDAAAEILHGG</sequence>
<dbReference type="InterPro" id="IPR036721">
    <property type="entry name" value="RCK_C_sf"/>
</dbReference>
<dbReference type="PANTHER" id="PTHR30445">
    <property type="entry name" value="K(+)_H(+) ANTIPORTER SUBUNIT KHTT"/>
    <property type="match status" value="1"/>
</dbReference>
<dbReference type="InterPro" id="IPR058776">
    <property type="entry name" value="KhtT-like_N"/>
</dbReference>
<dbReference type="Proteomes" id="UP000605568">
    <property type="component" value="Unassembled WGS sequence"/>
</dbReference>
<dbReference type="EMBL" id="BNAR01000018">
    <property type="protein sequence ID" value="GHH57301.1"/>
    <property type="molecule type" value="Genomic_DNA"/>
</dbReference>
<gene>
    <name evidence="2" type="ORF">GCM10017774_76540</name>
</gene>
<dbReference type="Pfam" id="PF25991">
    <property type="entry name" value="KhtT_N"/>
    <property type="match status" value="1"/>
</dbReference>
<proteinExistence type="predicted"/>
<comment type="caution">
    <text evidence="2">The sequence shown here is derived from an EMBL/GenBank/DDBJ whole genome shotgun (WGS) entry which is preliminary data.</text>
</comment>
<keyword evidence="3" id="KW-1185">Reference proteome</keyword>
<dbReference type="InterPro" id="IPR006037">
    <property type="entry name" value="RCK_C"/>
</dbReference>
<dbReference type="Pfam" id="PF02080">
    <property type="entry name" value="TrkA_C"/>
    <property type="match status" value="1"/>
</dbReference>
<dbReference type="PANTHER" id="PTHR30445:SF8">
    <property type="entry name" value="K(+)_H(+) ANTIPORTER SUBUNIT KHTT"/>
    <property type="match status" value="1"/>
</dbReference>
<protein>
    <recommendedName>
        <fullName evidence="1">RCK C-terminal domain-containing protein</fullName>
    </recommendedName>
</protein>
<name>A0ABQ3MS11_9PSEU</name>
<evidence type="ECO:0000313" key="2">
    <source>
        <dbReference type="EMBL" id="GHH57301.1"/>
    </source>
</evidence>
<evidence type="ECO:0000313" key="3">
    <source>
        <dbReference type="Proteomes" id="UP000605568"/>
    </source>
</evidence>
<reference evidence="3" key="1">
    <citation type="journal article" date="2019" name="Int. J. Syst. Evol. Microbiol.">
        <title>The Global Catalogue of Microorganisms (GCM) 10K type strain sequencing project: providing services to taxonomists for standard genome sequencing and annotation.</title>
        <authorList>
            <consortium name="The Broad Institute Genomics Platform"/>
            <consortium name="The Broad Institute Genome Sequencing Center for Infectious Disease"/>
            <person name="Wu L."/>
            <person name="Ma J."/>
        </authorList>
    </citation>
    <scope>NUCLEOTIDE SEQUENCE [LARGE SCALE GENOMIC DNA]</scope>
    <source>
        <strain evidence="3">CGMCC 4.7367</strain>
    </source>
</reference>